<proteinExistence type="predicted"/>
<name>A0ABP6CJP0_9ACTN</name>
<gene>
    <name evidence="1" type="ORF">GCM10010411_63780</name>
</gene>
<accession>A0ABP6CJP0</accession>
<evidence type="ECO:0000313" key="2">
    <source>
        <dbReference type="Proteomes" id="UP001501509"/>
    </source>
</evidence>
<sequence length="107" mass="10514">MCDGAGAVEGVGEGGDLYEVHGKLDRGQVGVGASCGVSCCGEKVFNGEGVASESAPGGDSVTGDLVVVGGFLADREGLRDLFEEAASVAVGVVLGVVEIEQVKALAT</sequence>
<keyword evidence="2" id="KW-1185">Reference proteome</keyword>
<comment type="caution">
    <text evidence="1">The sequence shown here is derived from an EMBL/GenBank/DDBJ whole genome shotgun (WGS) entry which is preliminary data.</text>
</comment>
<dbReference type="EMBL" id="BAAATD010000009">
    <property type="protein sequence ID" value="GAA2619286.1"/>
    <property type="molecule type" value="Genomic_DNA"/>
</dbReference>
<evidence type="ECO:0000313" key="1">
    <source>
        <dbReference type="EMBL" id="GAA2619286.1"/>
    </source>
</evidence>
<reference evidence="2" key="1">
    <citation type="journal article" date="2019" name="Int. J. Syst. Evol. Microbiol.">
        <title>The Global Catalogue of Microorganisms (GCM) 10K type strain sequencing project: providing services to taxonomists for standard genome sequencing and annotation.</title>
        <authorList>
            <consortium name="The Broad Institute Genomics Platform"/>
            <consortium name="The Broad Institute Genome Sequencing Center for Infectious Disease"/>
            <person name="Wu L."/>
            <person name="Ma J."/>
        </authorList>
    </citation>
    <scope>NUCLEOTIDE SEQUENCE [LARGE SCALE GENOMIC DNA]</scope>
    <source>
        <strain evidence="2">JCM 6833</strain>
    </source>
</reference>
<protein>
    <submittedName>
        <fullName evidence="1">Uncharacterized protein</fullName>
    </submittedName>
</protein>
<dbReference type="Proteomes" id="UP001501509">
    <property type="component" value="Unassembled WGS sequence"/>
</dbReference>
<organism evidence="1 2">
    <name type="scientific">Actinomadura fulvescens</name>
    <dbReference type="NCBI Taxonomy" id="46160"/>
    <lineage>
        <taxon>Bacteria</taxon>
        <taxon>Bacillati</taxon>
        <taxon>Actinomycetota</taxon>
        <taxon>Actinomycetes</taxon>
        <taxon>Streptosporangiales</taxon>
        <taxon>Thermomonosporaceae</taxon>
        <taxon>Actinomadura</taxon>
    </lineage>
</organism>